<name>A0A0G0FNB6_9BACT</name>
<sequence>MKLKYQAPKITVKKIKISFFLSKYTQINPFQTIAELYADTSEGGPSDCTAYLPDIGNSKTIKIG</sequence>
<dbReference type="Proteomes" id="UP000034448">
    <property type="component" value="Unassembled WGS sequence"/>
</dbReference>
<accession>A0A0G0FNB6</accession>
<dbReference type="AlphaFoldDB" id="A0A0G0FNB6"/>
<evidence type="ECO:0000313" key="1">
    <source>
        <dbReference type="EMBL" id="KKQ15230.1"/>
    </source>
</evidence>
<protein>
    <submittedName>
        <fullName evidence="1">Uncharacterized protein</fullName>
    </submittedName>
</protein>
<gene>
    <name evidence="1" type="ORF">US28_C0020G0010</name>
</gene>
<reference evidence="1 2" key="1">
    <citation type="journal article" date="2015" name="Nature">
        <title>rRNA introns, odd ribosomes, and small enigmatic genomes across a large radiation of phyla.</title>
        <authorList>
            <person name="Brown C.T."/>
            <person name="Hug L.A."/>
            <person name="Thomas B.C."/>
            <person name="Sharon I."/>
            <person name="Castelle C.J."/>
            <person name="Singh A."/>
            <person name="Wilkins M.J."/>
            <person name="Williams K.H."/>
            <person name="Banfield J.F."/>
        </authorList>
    </citation>
    <scope>NUCLEOTIDE SEQUENCE [LARGE SCALE GENOMIC DNA]</scope>
</reference>
<organism evidence="1 2">
    <name type="scientific">Candidatus Daviesbacteria bacterium GW2011_GWA1_36_8</name>
    <dbReference type="NCBI Taxonomy" id="1618417"/>
    <lineage>
        <taxon>Bacteria</taxon>
        <taxon>Candidatus Daviesiibacteriota</taxon>
    </lineage>
</organism>
<dbReference type="EMBL" id="LBSJ01000020">
    <property type="protein sequence ID" value="KKQ15230.1"/>
    <property type="molecule type" value="Genomic_DNA"/>
</dbReference>
<evidence type="ECO:0000313" key="2">
    <source>
        <dbReference type="Proteomes" id="UP000034448"/>
    </source>
</evidence>
<proteinExistence type="predicted"/>
<comment type="caution">
    <text evidence="1">The sequence shown here is derived from an EMBL/GenBank/DDBJ whole genome shotgun (WGS) entry which is preliminary data.</text>
</comment>